<name>A0ACC1KSE2_9FUNG</name>
<organism evidence="1 2">
    <name type="scientific">Coemansia helicoidea</name>
    <dbReference type="NCBI Taxonomy" id="1286919"/>
    <lineage>
        <taxon>Eukaryota</taxon>
        <taxon>Fungi</taxon>
        <taxon>Fungi incertae sedis</taxon>
        <taxon>Zoopagomycota</taxon>
        <taxon>Kickxellomycotina</taxon>
        <taxon>Kickxellomycetes</taxon>
        <taxon>Kickxellales</taxon>
        <taxon>Kickxellaceae</taxon>
        <taxon>Coemansia</taxon>
    </lineage>
</organism>
<proteinExistence type="predicted"/>
<keyword evidence="1" id="KW-0378">Hydrolase</keyword>
<gene>
    <name evidence="1" type="primary">VPS1_2</name>
    <name evidence="1" type="ORF">H4R21_005735</name>
</gene>
<evidence type="ECO:0000313" key="2">
    <source>
        <dbReference type="Proteomes" id="UP001140087"/>
    </source>
</evidence>
<comment type="caution">
    <text evidence="1">The sequence shown here is derived from an EMBL/GenBank/DDBJ whole genome shotgun (WGS) entry which is preliminary data.</text>
</comment>
<accession>A0ACC1KSE2</accession>
<sequence>MLKLVMHAKENLQRELLKELYNPEALEDLLKESEATVARRAECRKMIDALKRADSIVSSV</sequence>
<evidence type="ECO:0000313" key="1">
    <source>
        <dbReference type="EMBL" id="KAJ2793853.1"/>
    </source>
</evidence>
<dbReference type="EMBL" id="JANBUN010002721">
    <property type="protein sequence ID" value="KAJ2793853.1"/>
    <property type="molecule type" value="Genomic_DNA"/>
</dbReference>
<dbReference type="Proteomes" id="UP001140087">
    <property type="component" value="Unassembled WGS sequence"/>
</dbReference>
<protein>
    <submittedName>
        <fullName evidence="1">Vacuolar protein sorting-associated protein 1</fullName>
        <ecNumber evidence="1">3.6.5.5</ecNumber>
    </submittedName>
</protein>
<dbReference type="EC" id="3.6.5.5" evidence="1"/>
<reference evidence="1" key="1">
    <citation type="submission" date="2022-07" db="EMBL/GenBank/DDBJ databases">
        <title>Phylogenomic reconstructions and comparative analyses of Kickxellomycotina fungi.</title>
        <authorList>
            <person name="Reynolds N.K."/>
            <person name="Stajich J.E."/>
            <person name="Barry K."/>
            <person name="Grigoriev I.V."/>
            <person name="Crous P."/>
            <person name="Smith M.E."/>
        </authorList>
    </citation>
    <scope>NUCLEOTIDE SEQUENCE</scope>
    <source>
        <strain evidence="1">BCRC 34780</strain>
    </source>
</reference>
<keyword evidence="2" id="KW-1185">Reference proteome</keyword>